<dbReference type="EMBL" id="UOYP01000696">
    <property type="protein sequence ID" value="VAY89656.1"/>
    <property type="molecule type" value="Genomic_DNA"/>
</dbReference>
<reference evidence="1" key="1">
    <citation type="submission" date="2018-10" db="EMBL/GenBank/DDBJ databases">
        <authorList>
            <person name="Plewniak F."/>
        </authorList>
    </citation>
    <scope>NUCLEOTIDE SEQUENCE</scope>
</reference>
<gene>
    <name evidence="1" type="ORF">CARN8_7250004</name>
</gene>
<evidence type="ECO:0000313" key="1">
    <source>
        <dbReference type="EMBL" id="VAY89656.1"/>
    </source>
</evidence>
<proteinExistence type="predicted"/>
<name>A0A3P3ZRV4_9ZZZZ</name>
<dbReference type="AlphaFoldDB" id="A0A3P3ZRV4"/>
<dbReference type="PROSITE" id="PS51257">
    <property type="entry name" value="PROKAR_LIPOPROTEIN"/>
    <property type="match status" value="1"/>
</dbReference>
<organism evidence="1">
    <name type="scientific">mine drainage metagenome</name>
    <dbReference type="NCBI Taxonomy" id="410659"/>
    <lineage>
        <taxon>unclassified sequences</taxon>
        <taxon>metagenomes</taxon>
        <taxon>ecological metagenomes</taxon>
    </lineage>
</organism>
<protein>
    <submittedName>
        <fullName evidence="1">Uncharacterized protein</fullName>
    </submittedName>
</protein>
<sequence length="78" mass="8947">MLKGPLLQHHNHGLVGCTLITRRKTLTNPVKIDMQGRNRLMSLPFMDLGSTAPRQELGVLRDVFHQPIHLFNGIHHQY</sequence>
<accession>A0A3P3ZRV4</accession>